<dbReference type="OrthoDB" id="9790469at2"/>
<dbReference type="AlphaFoldDB" id="A0A1L8CW51"/>
<dbReference type="InterPro" id="IPR036465">
    <property type="entry name" value="vWFA_dom_sf"/>
</dbReference>
<accession>A0A1L8CW51</accession>
<dbReference type="RefSeq" id="WP_075859529.1">
    <property type="nucleotide sequence ID" value="NZ_BDJK01000029.1"/>
</dbReference>
<dbReference type="SMART" id="SM00327">
    <property type="entry name" value="VWA"/>
    <property type="match status" value="1"/>
</dbReference>
<dbReference type="Gene3D" id="3.40.50.410">
    <property type="entry name" value="von Willebrand factor, type A domain"/>
    <property type="match status" value="1"/>
</dbReference>
<dbReference type="SUPFAM" id="SSF53300">
    <property type="entry name" value="vWA-like"/>
    <property type="match status" value="1"/>
</dbReference>
<dbReference type="STRING" id="870242.cpu_15890"/>
<protein>
    <recommendedName>
        <fullName evidence="1">VWFA domain-containing protein</fullName>
    </recommendedName>
</protein>
<sequence length="411" mass="47724">MLKNLLFFVDVLRAQGFTISTTEVEDLIKSLSVITPQNKNELKAIFQATLVKNSTHKEKFEEVFGFFYEGDTPATFMPRNQEGKDEARRVNEALKEAGIYREIDFSFKEKEVLNSLPQEVLQKLYEKIDQFNPNQIVDSFPLLEKTIKGVLKYYRERGILPEAGTGGLRKDLFTANLKDLEERDYERVERIIKRFAGKLNAKASRRQKESKRKKFLNLRRTIRANLSHGGVLFCLKYREKRRSKPKLTVIIDVSASMAIYAKFIVSFLLALAKSLRKIELYLFAEDLEVFKAKNIGRSLRDINRFIAASQQWGRGTNLAQALKSFKNLAKTNRTYRQTLLIFSDGKTVQFEESLKELKQAERLYQELLFLNPVPAKRWQEDALLQKLAQEIKMLETNSIEHLKSVFAKVIF</sequence>
<gene>
    <name evidence="2" type="ORF">cpu_15890</name>
</gene>
<dbReference type="Pfam" id="PF05762">
    <property type="entry name" value="VWA_CoxE"/>
    <property type="match status" value="1"/>
</dbReference>
<dbReference type="InterPro" id="IPR008912">
    <property type="entry name" value="Uncharacterised_CoxE"/>
</dbReference>
<dbReference type="CDD" id="cd00198">
    <property type="entry name" value="vWFA"/>
    <property type="match status" value="1"/>
</dbReference>
<comment type="caution">
    <text evidence="2">The sequence shown here is derived from an EMBL/GenBank/DDBJ whole genome shotgun (WGS) entry which is preliminary data.</text>
</comment>
<keyword evidence="3" id="KW-1185">Reference proteome</keyword>
<evidence type="ECO:0000313" key="2">
    <source>
        <dbReference type="EMBL" id="GAV23079.1"/>
    </source>
</evidence>
<dbReference type="InterPro" id="IPR002035">
    <property type="entry name" value="VWF_A"/>
</dbReference>
<dbReference type="PANTHER" id="PTHR39338:SF7">
    <property type="entry name" value="BLL6692 PROTEIN"/>
    <property type="match status" value="1"/>
</dbReference>
<reference evidence="3" key="1">
    <citation type="submission" date="2016-12" db="EMBL/GenBank/DDBJ databases">
        <title>Draft Genome Sequences od Carboxydothermus pertinax and islandicus, Hydrogenogenic Carboxydotrophic Bacteria.</title>
        <authorList>
            <person name="Fukuyama Y."/>
            <person name="Ohmae K."/>
            <person name="Yoneda Y."/>
            <person name="Yoshida T."/>
            <person name="Sako Y."/>
        </authorList>
    </citation>
    <scope>NUCLEOTIDE SEQUENCE [LARGE SCALE GENOMIC DNA]</scope>
    <source>
        <strain evidence="3">Ug1</strain>
    </source>
</reference>
<name>A0A1L8CW51_9THEO</name>
<dbReference type="EMBL" id="BDJK01000029">
    <property type="protein sequence ID" value="GAV23079.1"/>
    <property type="molecule type" value="Genomic_DNA"/>
</dbReference>
<proteinExistence type="predicted"/>
<dbReference type="PANTHER" id="PTHR39338">
    <property type="entry name" value="BLL5662 PROTEIN-RELATED"/>
    <property type="match status" value="1"/>
</dbReference>
<organism evidence="2 3">
    <name type="scientific">Carboxydothermus pertinax</name>
    <dbReference type="NCBI Taxonomy" id="870242"/>
    <lineage>
        <taxon>Bacteria</taxon>
        <taxon>Bacillati</taxon>
        <taxon>Bacillota</taxon>
        <taxon>Clostridia</taxon>
        <taxon>Thermoanaerobacterales</taxon>
        <taxon>Thermoanaerobacteraceae</taxon>
        <taxon>Carboxydothermus</taxon>
    </lineage>
</organism>
<evidence type="ECO:0000259" key="1">
    <source>
        <dbReference type="SMART" id="SM00327"/>
    </source>
</evidence>
<dbReference type="Proteomes" id="UP000187485">
    <property type="component" value="Unassembled WGS sequence"/>
</dbReference>
<feature type="domain" description="VWFA" evidence="1">
    <location>
        <begin position="244"/>
        <end position="388"/>
    </location>
</feature>
<evidence type="ECO:0000313" key="3">
    <source>
        <dbReference type="Proteomes" id="UP000187485"/>
    </source>
</evidence>